<keyword evidence="2" id="KW-1185">Reference proteome</keyword>
<protein>
    <submittedName>
        <fullName evidence="1">Uncharacterized protein</fullName>
    </submittedName>
</protein>
<comment type="caution">
    <text evidence="1">The sequence shown here is derived from an EMBL/GenBank/DDBJ whole genome shotgun (WGS) entry which is preliminary data.</text>
</comment>
<organism evidence="1 2">
    <name type="scientific">Phyllobacterium myrsinacearum</name>
    <dbReference type="NCBI Taxonomy" id="28101"/>
    <lineage>
        <taxon>Bacteria</taxon>
        <taxon>Pseudomonadati</taxon>
        <taxon>Pseudomonadota</taxon>
        <taxon>Alphaproteobacteria</taxon>
        <taxon>Hyphomicrobiales</taxon>
        <taxon>Phyllobacteriaceae</taxon>
        <taxon>Phyllobacterium</taxon>
    </lineage>
</organism>
<dbReference type="AlphaFoldDB" id="A0A839ET56"/>
<dbReference type="Proteomes" id="UP000549052">
    <property type="component" value="Unassembled WGS sequence"/>
</dbReference>
<accession>A0A839ET56</accession>
<name>A0A839ET56_9HYPH</name>
<proteinExistence type="predicted"/>
<gene>
    <name evidence="1" type="ORF">FHW16_003499</name>
</gene>
<dbReference type="EMBL" id="JACGXN010000005">
    <property type="protein sequence ID" value="MBA8879780.1"/>
    <property type="molecule type" value="Genomic_DNA"/>
</dbReference>
<reference evidence="1 2" key="1">
    <citation type="submission" date="2020-07" db="EMBL/GenBank/DDBJ databases">
        <title>Genomic Encyclopedia of Type Strains, Phase IV (KMG-V): Genome sequencing to study the core and pangenomes of soil and plant-associated prokaryotes.</title>
        <authorList>
            <person name="Whitman W."/>
        </authorList>
    </citation>
    <scope>NUCLEOTIDE SEQUENCE [LARGE SCALE GENOMIC DNA]</scope>
    <source>
        <strain evidence="1 2">AN3</strain>
    </source>
</reference>
<sequence>MGEPESGVNADSRGASLCCLSGMAQADDWADGPLSIFVFVLLLKWECHGSETIANGRIMHVVGRSPDRLLSGWGSLGILVSSTVCEGCGRGALA</sequence>
<evidence type="ECO:0000313" key="2">
    <source>
        <dbReference type="Proteomes" id="UP000549052"/>
    </source>
</evidence>
<evidence type="ECO:0000313" key="1">
    <source>
        <dbReference type="EMBL" id="MBA8879780.1"/>
    </source>
</evidence>